<feature type="compositionally biased region" description="Polar residues" evidence="5">
    <location>
        <begin position="322"/>
        <end position="331"/>
    </location>
</feature>
<feature type="compositionally biased region" description="Low complexity" evidence="5">
    <location>
        <begin position="261"/>
        <end position="281"/>
    </location>
</feature>
<dbReference type="AlphaFoldDB" id="A0A8T9C7F7"/>
<dbReference type="InterPro" id="IPR036910">
    <property type="entry name" value="HMG_box_dom_sf"/>
</dbReference>
<dbReference type="GO" id="GO:0005634">
    <property type="term" value="C:nucleus"/>
    <property type="evidence" value="ECO:0007669"/>
    <property type="project" value="UniProtKB-UniRule"/>
</dbReference>
<comment type="caution">
    <text evidence="7">The sequence shown here is derived from an EMBL/GenBank/DDBJ whole genome shotgun (WGS) entry which is preliminary data.</text>
</comment>
<feature type="non-terminal residue" evidence="7">
    <location>
        <position position="1"/>
    </location>
</feature>
<dbReference type="GO" id="GO:0000978">
    <property type="term" value="F:RNA polymerase II cis-regulatory region sequence-specific DNA binding"/>
    <property type="evidence" value="ECO:0007669"/>
    <property type="project" value="TreeGrafter"/>
</dbReference>
<feature type="DNA-binding region" description="HMG box" evidence="4">
    <location>
        <begin position="106"/>
        <end position="174"/>
    </location>
</feature>
<dbReference type="Pfam" id="PF00505">
    <property type="entry name" value="HMG_box"/>
    <property type="match status" value="1"/>
</dbReference>
<evidence type="ECO:0000313" key="7">
    <source>
        <dbReference type="EMBL" id="TVY80992.1"/>
    </source>
</evidence>
<feature type="compositionally biased region" description="Polar residues" evidence="5">
    <location>
        <begin position="395"/>
        <end position="409"/>
    </location>
</feature>
<organism evidence="7 8">
    <name type="scientific">Lachnellula suecica</name>
    <dbReference type="NCBI Taxonomy" id="602035"/>
    <lineage>
        <taxon>Eukaryota</taxon>
        <taxon>Fungi</taxon>
        <taxon>Dikarya</taxon>
        <taxon>Ascomycota</taxon>
        <taxon>Pezizomycotina</taxon>
        <taxon>Leotiomycetes</taxon>
        <taxon>Helotiales</taxon>
        <taxon>Lachnaceae</taxon>
        <taxon>Lachnellula</taxon>
    </lineage>
</organism>
<sequence length="449" mass="50189">MQAAVGVAPSHLNTFGIPRSPADTSRRGSLRATPFEQQHLESLPPPPPPSSPRARLTRKRAASLDLEGAIHPRIGDLALNSASTPTPSTADPTREQVCLCQPDPKIPRPRNAFILYRQHYQAQVVAQHPGLANPEISKIIGEQWREQAPEVKSEWKKLAEEEKQRHQRQYPGYRYQPRRAGKVNGVRPVSASSADDPVRCPKCSGRYISTPSTPLTPFTPAFGGGNTRNDRLLPPFTPSRMNEAEGPRYPLQMQNTRMDTPRMGPPQQQVQRRPQYAQPQQLHTHHEMDEEMELLSPSNDSKRRRFNNDAHRFNNEPPRGYTSASPISYSAPQAFARNVPPPTPYRQQQLPGPGMIARTGSMGPPPQPSPMGQGPRHQYPTRANTFDESLRLPPLQTQLQNSTPTSTQRPDNRIDNRDSQAKSVEAMVMTIPYLNKIKVLTKISPPLPA</sequence>
<keyword evidence="2 4" id="KW-0238">DNA-binding</keyword>
<dbReference type="GO" id="GO:0030154">
    <property type="term" value="P:cell differentiation"/>
    <property type="evidence" value="ECO:0007669"/>
    <property type="project" value="TreeGrafter"/>
</dbReference>
<dbReference type="PANTHER" id="PTHR10270">
    <property type="entry name" value="SOX TRANSCRIPTION FACTOR"/>
    <property type="match status" value="1"/>
</dbReference>
<dbReference type="GO" id="GO:0000122">
    <property type="term" value="P:negative regulation of transcription by RNA polymerase II"/>
    <property type="evidence" value="ECO:0007669"/>
    <property type="project" value="TreeGrafter"/>
</dbReference>
<evidence type="ECO:0000256" key="5">
    <source>
        <dbReference type="SAM" id="MobiDB-lite"/>
    </source>
</evidence>
<keyword evidence="1" id="KW-0805">Transcription regulation</keyword>
<dbReference type="PANTHER" id="PTHR10270:SF161">
    <property type="entry name" value="SEX-DETERMINING REGION Y PROTEIN"/>
    <property type="match status" value="1"/>
</dbReference>
<protein>
    <submittedName>
        <fullName evidence="7">Repressor of filamentous growth</fullName>
    </submittedName>
</protein>
<evidence type="ECO:0000256" key="4">
    <source>
        <dbReference type="PROSITE-ProRule" id="PRU00267"/>
    </source>
</evidence>
<dbReference type="CDD" id="cd01389">
    <property type="entry name" value="HMG-box_ROX1-like"/>
    <property type="match status" value="1"/>
</dbReference>
<evidence type="ECO:0000256" key="3">
    <source>
        <dbReference type="ARBA" id="ARBA00023163"/>
    </source>
</evidence>
<dbReference type="InterPro" id="IPR009071">
    <property type="entry name" value="HMG_box_dom"/>
</dbReference>
<dbReference type="Proteomes" id="UP000469558">
    <property type="component" value="Unassembled WGS sequence"/>
</dbReference>
<keyword evidence="8" id="KW-1185">Reference proteome</keyword>
<gene>
    <name evidence="7" type="primary">RFG1</name>
    <name evidence="7" type="ORF">LSUE1_G006583</name>
</gene>
<dbReference type="PROSITE" id="PS50118">
    <property type="entry name" value="HMG_BOX_2"/>
    <property type="match status" value="1"/>
</dbReference>
<dbReference type="SUPFAM" id="SSF47095">
    <property type="entry name" value="HMG-box"/>
    <property type="match status" value="1"/>
</dbReference>
<dbReference type="SMART" id="SM00398">
    <property type="entry name" value="HMG"/>
    <property type="match status" value="1"/>
</dbReference>
<evidence type="ECO:0000256" key="2">
    <source>
        <dbReference type="ARBA" id="ARBA00023125"/>
    </source>
</evidence>
<accession>A0A8T9C7F7</accession>
<feature type="domain" description="HMG box" evidence="6">
    <location>
        <begin position="106"/>
        <end position="174"/>
    </location>
</feature>
<dbReference type="GO" id="GO:0001228">
    <property type="term" value="F:DNA-binding transcription activator activity, RNA polymerase II-specific"/>
    <property type="evidence" value="ECO:0007669"/>
    <property type="project" value="TreeGrafter"/>
</dbReference>
<dbReference type="InterPro" id="IPR050140">
    <property type="entry name" value="SRY-related_HMG-box_TF-like"/>
</dbReference>
<name>A0A8T9C7F7_9HELO</name>
<dbReference type="OrthoDB" id="10060499at2759"/>
<keyword evidence="3" id="KW-0804">Transcription</keyword>
<reference evidence="7 8" key="1">
    <citation type="submission" date="2018-05" db="EMBL/GenBank/DDBJ databases">
        <title>Genome sequencing and assembly of the regulated plant pathogen Lachnellula willkommii and related sister species for the development of diagnostic species identification markers.</title>
        <authorList>
            <person name="Giroux E."/>
            <person name="Bilodeau G."/>
        </authorList>
    </citation>
    <scope>NUCLEOTIDE SEQUENCE [LARGE SCALE GENOMIC DNA]</scope>
    <source>
        <strain evidence="7 8">CBS 268.59</strain>
    </source>
</reference>
<evidence type="ECO:0000256" key="1">
    <source>
        <dbReference type="ARBA" id="ARBA00023015"/>
    </source>
</evidence>
<dbReference type="Gene3D" id="1.10.30.10">
    <property type="entry name" value="High mobility group box domain"/>
    <property type="match status" value="1"/>
</dbReference>
<proteinExistence type="predicted"/>
<keyword evidence="4" id="KW-0539">Nucleus</keyword>
<evidence type="ECO:0000313" key="8">
    <source>
        <dbReference type="Proteomes" id="UP000469558"/>
    </source>
</evidence>
<feature type="region of interest" description="Disordered" evidence="5">
    <location>
        <begin position="257"/>
        <end position="420"/>
    </location>
</feature>
<feature type="region of interest" description="Disordered" evidence="5">
    <location>
        <begin position="1"/>
        <end position="63"/>
    </location>
</feature>
<evidence type="ECO:0000259" key="6">
    <source>
        <dbReference type="PROSITE" id="PS50118"/>
    </source>
</evidence>
<dbReference type="FunFam" id="1.10.30.10:FF:000041">
    <property type="entry name" value="HMG box family protein"/>
    <property type="match status" value="1"/>
</dbReference>
<dbReference type="EMBL" id="QGMK01000570">
    <property type="protein sequence ID" value="TVY80992.1"/>
    <property type="molecule type" value="Genomic_DNA"/>
</dbReference>
<feature type="compositionally biased region" description="Basic and acidic residues" evidence="5">
    <location>
        <begin position="410"/>
        <end position="420"/>
    </location>
</feature>